<dbReference type="EMBL" id="CP023270">
    <property type="protein sequence ID" value="AVJ29539.1"/>
    <property type="molecule type" value="Genomic_DNA"/>
</dbReference>
<evidence type="ECO:0000313" key="2">
    <source>
        <dbReference type="EMBL" id="AVJ29539.1"/>
    </source>
</evidence>
<feature type="compositionally biased region" description="Low complexity" evidence="1">
    <location>
        <begin position="1"/>
        <end position="16"/>
    </location>
</feature>
<gene>
    <name evidence="2" type="ORF">CLM73_21860</name>
</gene>
<accession>A0A2S0IBX8</accession>
<name>A0A2S0IBX8_9BURK</name>
<evidence type="ECO:0000313" key="3">
    <source>
        <dbReference type="Proteomes" id="UP000239477"/>
    </source>
</evidence>
<feature type="region of interest" description="Disordered" evidence="1">
    <location>
        <begin position="1"/>
        <end position="24"/>
    </location>
</feature>
<dbReference type="AlphaFoldDB" id="A0A2S0IBX8"/>
<sequence length="78" mass="8018">MPSSPRAEAGARTGAQARRRGARRTAMVRCGFGLRTNMAPPLIRGGAARAGRKSRSASASAVRRAVCIVLGKSGTPIA</sequence>
<organism evidence="2 3">
    <name type="scientific">Achromobacter spanius</name>
    <dbReference type="NCBI Taxonomy" id="217203"/>
    <lineage>
        <taxon>Bacteria</taxon>
        <taxon>Pseudomonadati</taxon>
        <taxon>Pseudomonadota</taxon>
        <taxon>Betaproteobacteria</taxon>
        <taxon>Burkholderiales</taxon>
        <taxon>Alcaligenaceae</taxon>
        <taxon>Achromobacter</taxon>
    </lineage>
</organism>
<reference evidence="2 3" key="1">
    <citation type="submission" date="2017-09" db="EMBL/GenBank/DDBJ databases">
        <title>Genomic, metabolic, and phenotypic characteristics of bacterial isolates from the natural microbiome of the model nematode Caenorhabditis elegans.</title>
        <authorList>
            <person name="Zimmermann J."/>
            <person name="Obeng N."/>
            <person name="Yang W."/>
            <person name="Obeng O."/>
            <person name="Kissoyan K."/>
            <person name="Pees B."/>
            <person name="Dirksen P."/>
            <person name="Hoppner M."/>
            <person name="Franke A."/>
            <person name="Rosenstiel P."/>
            <person name="Leippe M."/>
            <person name="Dierking K."/>
            <person name="Kaleta C."/>
            <person name="Schulenburg H."/>
        </authorList>
    </citation>
    <scope>NUCLEOTIDE SEQUENCE [LARGE SCALE GENOMIC DNA]</scope>
    <source>
        <strain evidence="2 3">MYb73</strain>
    </source>
</reference>
<proteinExistence type="predicted"/>
<keyword evidence="3" id="KW-1185">Reference proteome</keyword>
<evidence type="ECO:0000256" key="1">
    <source>
        <dbReference type="SAM" id="MobiDB-lite"/>
    </source>
</evidence>
<protein>
    <submittedName>
        <fullName evidence="2">Uncharacterized protein</fullName>
    </submittedName>
</protein>
<dbReference type="Proteomes" id="UP000239477">
    <property type="component" value="Chromosome"/>
</dbReference>